<reference evidence="1" key="1">
    <citation type="journal article" date="2019" name="bioRxiv">
        <title>The Genome of the Zebra Mussel, Dreissena polymorpha: A Resource for Invasive Species Research.</title>
        <authorList>
            <person name="McCartney M.A."/>
            <person name="Auch B."/>
            <person name="Kono T."/>
            <person name="Mallez S."/>
            <person name="Zhang Y."/>
            <person name="Obille A."/>
            <person name="Becker A."/>
            <person name="Abrahante J.E."/>
            <person name="Garbe J."/>
            <person name="Badalamenti J.P."/>
            <person name="Herman A."/>
            <person name="Mangelson H."/>
            <person name="Liachko I."/>
            <person name="Sullivan S."/>
            <person name="Sone E.D."/>
            <person name="Koren S."/>
            <person name="Silverstein K.A.T."/>
            <person name="Beckman K.B."/>
            <person name="Gohl D.M."/>
        </authorList>
    </citation>
    <scope>NUCLEOTIDE SEQUENCE</scope>
    <source>
        <strain evidence="1">Duluth1</strain>
        <tissue evidence="1">Whole animal</tissue>
    </source>
</reference>
<comment type="caution">
    <text evidence="1">The sequence shown here is derived from an EMBL/GenBank/DDBJ whole genome shotgun (WGS) entry which is preliminary data.</text>
</comment>
<sequence>MPKYRQLVRCWETGIQEAVATFLAENIDQTDIRVPENVWDKMCDFLNSGWWL</sequence>
<gene>
    <name evidence="1" type="ORF">DPMN_035616</name>
</gene>
<accession>A0A9D4RN57</accession>
<dbReference type="EMBL" id="JAIWYP010000002">
    <property type="protein sequence ID" value="KAH3872400.1"/>
    <property type="molecule type" value="Genomic_DNA"/>
</dbReference>
<organism evidence="1 2">
    <name type="scientific">Dreissena polymorpha</name>
    <name type="common">Zebra mussel</name>
    <name type="synonym">Mytilus polymorpha</name>
    <dbReference type="NCBI Taxonomy" id="45954"/>
    <lineage>
        <taxon>Eukaryota</taxon>
        <taxon>Metazoa</taxon>
        <taxon>Spiralia</taxon>
        <taxon>Lophotrochozoa</taxon>
        <taxon>Mollusca</taxon>
        <taxon>Bivalvia</taxon>
        <taxon>Autobranchia</taxon>
        <taxon>Heteroconchia</taxon>
        <taxon>Euheterodonta</taxon>
        <taxon>Imparidentia</taxon>
        <taxon>Neoheterodontei</taxon>
        <taxon>Myida</taxon>
        <taxon>Dreissenoidea</taxon>
        <taxon>Dreissenidae</taxon>
        <taxon>Dreissena</taxon>
    </lineage>
</organism>
<dbReference type="AlphaFoldDB" id="A0A9D4RN57"/>
<proteinExistence type="predicted"/>
<name>A0A9D4RN57_DREPO</name>
<reference evidence="1" key="2">
    <citation type="submission" date="2020-11" db="EMBL/GenBank/DDBJ databases">
        <authorList>
            <person name="McCartney M.A."/>
            <person name="Auch B."/>
            <person name="Kono T."/>
            <person name="Mallez S."/>
            <person name="Becker A."/>
            <person name="Gohl D.M."/>
            <person name="Silverstein K.A.T."/>
            <person name="Koren S."/>
            <person name="Bechman K.B."/>
            <person name="Herman A."/>
            <person name="Abrahante J.E."/>
            <person name="Garbe J."/>
        </authorList>
    </citation>
    <scope>NUCLEOTIDE SEQUENCE</scope>
    <source>
        <strain evidence="1">Duluth1</strain>
        <tissue evidence="1">Whole animal</tissue>
    </source>
</reference>
<keyword evidence="2" id="KW-1185">Reference proteome</keyword>
<protein>
    <submittedName>
        <fullName evidence="1">Uncharacterized protein</fullName>
    </submittedName>
</protein>
<evidence type="ECO:0000313" key="2">
    <source>
        <dbReference type="Proteomes" id="UP000828390"/>
    </source>
</evidence>
<evidence type="ECO:0000313" key="1">
    <source>
        <dbReference type="EMBL" id="KAH3872400.1"/>
    </source>
</evidence>
<dbReference type="Proteomes" id="UP000828390">
    <property type="component" value="Unassembled WGS sequence"/>
</dbReference>